<evidence type="ECO:0000256" key="13">
    <source>
        <dbReference type="SAM" id="SignalP"/>
    </source>
</evidence>
<feature type="compositionally biased region" description="Basic and acidic residues" evidence="11">
    <location>
        <begin position="97"/>
        <end position="129"/>
    </location>
</feature>
<evidence type="ECO:0000256" key="9">
    <source>
        <dbReference type="ARBA" id="ARBA00023170"/>
    </source>
</evidence>
<evidence type="ECO:0000313" key="16">
    <source>
        <dbReference type="RefSeq" id="XP_005104953.2"/>
    </source>
</evidence>
<feature type="signal peptide" evidence="13">
    <location>
        <begin position="1"/>
        <end position="24"/>
    </location>
</feature>
<name>A0ABM0JZ46_APLCA</name>
<dbReference type="InterPro" id="IPR035897">
    <property type="entry name" value="Toll_tir_struct_dom_sf"/>
</dbReference>
<evidence type="ECO:0000256" key="12">
    <source>
        <dbReference type="SAM" id="Phobius"/>
    </source>
</evidence>
<evidence type="ECO:0000256" key="6">
    <source>
        <dbReference type="ARBA" id="ARBA00022737"/>
    </source>
</evidence>
<dbReference type="RefSeq" id="XP_005104953.2">
    <property type="nucleotide sequence ID" value="XM_005104896.3"/>
</dbReference>
<organism evidence="15 16">
    <name type="scientific">Aplysia californica</name>
    <name type="common">California sea hare</name>
    <dbReference type="NCBI Taxonomy" id="6500"/>
    <lineage>
        <taxon>Eukaryota</taxon>
        <taxon>Metazoa</taxon>
        <taxon>Spiralia</taxon>
        <taxon>Lophotrochozoa</taxon>
        <taxon>Mollusca</taxon>
        <taxon>Gastropoda</taxon>
        <taxon>Heterobranchia</taxon>
        <taxon>Euthyneura</taxon>
        <taxon>Tectipleura</taxon>
        <taxon>Aplysiida</taxon>
        <taxon>Aplysioidea</taxon>
        <taxon>Aplysiidae</taxon>
        <taxon>Aplysia</taxon>
    </lineage>
</organism>
<dbReference type="SUPFAM" id="SSF52200">
    <property type="entry name" value="Toll/Interleukin receptor TIR domain"/>
    <property type="match status" value="1"/>
</dbReference>
<keyword evidence="3" id="KW-0433">Leucine-rich repeat</keyword>
<keyword evidence="5 13" id="KW-0732">Signal</keyword>
<dbReference type="Gene3D" id="3.40.50.10140">
    <property type="entry name" value="Toll/interleukin-1 receptor homology (TIR) domain"/>
    <property type="match status" value="1"/>
</dbReference>
<dbReference type="PANTHER" id="PTHR24365">
    <property type="entry name" value="TOLL-LIKE RECEPTOR"/>
    <property type="match status" value="1"/>
</dbReference>
<evidence type="ECO:0000256" key="7">
    <source>
        <dbReference type="ARBA" id="ARBA00022989"/>
    </source>
</evidence>
<comment type="subcellular location">
    <subcellularLocation>
        <location evidence="1">Membrane</location>
        <topology evidence="1">Single-pass membrane protein</topology>
    </subcellularLocation>
</comment>
<keyword evidence="7 12" id="KW-1133">Transmembrane helix</keyword>
<dbReference type="SMART" id="SM00369">
    <property type="entry name" value="LRR_TYP"/>
    <property type="match status" value="5"/>
</dbReference>
<evidence type="ECO:0000256" key="8">
    <source>
        <dbReference type="ARBA" id="ARBA00023136"/>
    </source>
</evidence>
<dbReference type="Pfam" id="PF01582">
    <property type="entry name" value="TIR"/>
    <property type="match status" value="1"/>
</dbReference>
<keyword evidence="4 12" id="KW-0812">Transmembrane</keyword>
<gene>
    <name evidence="16" type="primary">LOC101849074</name>
</gene>
<keyword evidence="9" id="KW-0675">Receptor</keyword>
<evidence type="ECO:0000256" key="5">
    <source>
        <dbReference type="ARBA" id="ARBA00022729"/>
    </source>
</evidence>
<dbReference type="Proteomes" id="UP000694888">
    <property type="component" value="Unplaced"/>
</dbReference>
<evidence type="ECO:0000256" key="11">
    <source>
        <dbReference type="SAM" id="MobiDB-lite"/>
    </source>
</evidence>
<reference evidence="16" key="1">
    <citation type="submission" date="2025-08" db="UniProtKB">
        <authorList>
            <consortium name="RefSeq"/>
        </authorList>
    </citation>
    <scope>IDENTIFICATION</scope>
</reference>
<dbReference type="InterPro" id="IPR000157">
    <property type="entry name" value="TIR_dom"/>
</dbReference>
<sequence length="1042" mass="118440">MKLRSSFLNTVLLFQAVLLSCTRAKSIHTSGEDDHTPGENEATLANASLIDASRTHLNGNADVQNFRPLEKTPPSAWTPPPGCVKDASSTTRSEPSGVRDRDQSRARDSADTLLRHGAAKSEEPSWKDEHDNQAFTSLFGTDYLDAEDIRSYLHLHHPCETTFLQSLRANSQSLPTSEEYVGLSDEAKVSPGLYHGNCTLSANNLANCTGLQYQSVPKDLPPSIKKLVLRQNVIRDLGNGSFLPYPNLECLDISSNRLKLLENGAFVGLSRLILLKLWNNTLRLHNDTYPDDVFRPLESLKSLYLNKNNPNLKHPERQLMYPGKALSVLQNLTELFIDGIPHPRLDSNFRNMTSLKHLLMAGYLTGDCMMHALFNDSFINVPYLESLNLADCNILGTHIEAGVLEPLEKLTWLSISHNEDIYLINLWKVFYGLRNSQIKKLYMQTLSNRHTLGICMFHEMLAYLPRSLVHISADENNIEAVDRHLIRNLPPGLKTLSLSGNRFVFGTYLLDLHRLTSLTSLMLNGGRYMYHLPTVYPYRYKPNIQPIFKDMTCDLYERLPDDPIIAPEDDLNFNREADDPNFSRADVIVNIKPKPFVLNLPPKLTRIHMNMAGLNYVISRLYVNPNNTVESIKLQNNRVKLLEGPVYGLHSLGWFDASASFIEYISDYFFDEMPALKYLNLNSNLLGNLFSSQNRTKILKKNKKLKELNLSYNLIRIFPSDFLLGLTEIEVLLFQGNPLSFFQIDISGMKNLQVLDLSGTRVKFLSPGTRQTLDSLGTSVSVDMTACPIFCDCKNLNFLRWMTTSPAFNKAFKNYMCLYPDSSMKKITDGYNSTLEILNRECANNMFQFIIILSLSVAFLAVIMGGVVYRFRWKLRYLYYAAKIQVGKKSEESGAQKTFDYDAFICYAAEDQSFVADTLLPEMSKRGLRLFIHGRDFVAGEYITANIVKAVSQCRRTVVLLTKNMVDSYWCGYELQMATMEALHTDRKVLIFLLMGQLRCSELGTELLFNIKSNTYMVYPRPRTSCTDMARMWDKLAADIRD</sequence>
<keyword evidence="10" id="KW-0325">Glycoprotein</keyword>
<dbReference type="Gene3D" id="3.80.10.10">
    <property type="entry name" value="Ribonuclease Inhibitor"/>
    <property type="match status" value="3"/>
</dbReference>
<dbReference type="PANTHER" id="PTHR24365:SF541">
    <property type="entry name" value="PROTEIN TOLL-RELATED"/>
    <property type="match status" value="1"/>
</dbReference>
<feature type="region of interest" description="Disordered" evidence="11">
    <location>
        <begin position="64"/>
        <end position="129"/>
    </location>
</feature>
<evidence type="ECO:0000256" key="4">
    <source>
        <dbReference type="ARBA" id="ARBA00022692"/>
    </source>
</evidence>
<feature type="transmembrane region" description="Helical" evidence="12">
    <location>
        <begin position="846"/>
        <end position="869"/>
    </location>
</feature>
<evidence type="ECO:0000259" key="14">
    <source>
        <dbReference type="PROSITE" id="PS50104"/>
    </source>
</evidence>
<feature type="domain" description="TIR" evidence="14">
    <location>
        <begin position="899"/>
        <end position="1040"/>
    </location>
</feature>
<protein>
    <submittedName>
        <fullName evidence="16">Toll-like receptor 4</fullName>
    </submittedName>
</protein>
<dbReference type="InterPro" id="IPR001611">
    <property type="entry name" value="Leu-rich_rpt"/>
</dbReference>
<dbReference type="InterPro" id="IPR003591">
    <property type="entry name" value="Leu-rich_rpt_typical-subtyp"/>
</dbReference>
<dbReference type="InterPro" id="IPR032675">
    <property type="entry name" value="LRR_dom_sf"/>
</dbReference>
<evidence type="ECO:0000313" key="15">
    <source>
        <dbReference type="Proteomes" id="UP000694888"/>
    </source>
</evidence>
<keyword evidence="8 12" id="KW-0472">Membrane</keyword>
<dbReference type="SMART" id="SM00255">
    <property type="entry name" value="TIR"/>
    <property type="match status" value="1"/>
</dbReference>
<comment type="similarity">
    <text evidence="2">Belongs to the Toll-like receptor family.</text>
</comment>
<dbReference type="PROSITE" id="PS51257">
    <property type="entry name" value="PROKAR_LIPOPROTEIN"/>
    <property type="match status" value="1"/>
</dbReference>
<feature type="chain" id="PRO_5046177197" evidence="13">
    <location>
        <begin position="25"/>
        <end position="1042"/>
    </location>
</feature>
<dbReference type="PROSITE" id="PS50104">
    <property type="entry name" value="TIR"/>
    <property type="match status" value="1"/>
</dbReference>
<dbReference type="GeneID" id="101849074"/>
<keyword evidence="6" id="KW-0677">Repeat</keyword>
<dbReference type="Pfam" id="PF13855">
    <property type="entry name" value="LRR_8"/>
    <property type="match status" value="1"/>
</dbReference>
<proteinExistence type="inferred from homology"/>
<evidence type="ECO:0000256" key="3">
    <source>
        <dbReference type="ARBA" id="ARBA00022614"/>
    </source>
</evidence>
<evidence type="ECO:0000256" key="10">
    <source>
        <dbReference type="ARBA" id="ARBA00023180"/>
    </source>
</evidence>
<dbReference type="PROSITE" id="PS51450">
    <property type="entry name" value="LRR"/>
    <property type="match status" value="2"/>
</dbReference>
<evidence type="ECO:0000256" key="1">
    <source>
        <dbReference type="ARBA" id="ARBA00004167"/>
    </source>
</evidence>
<dbReference type="SUPFAM" id="SSF52058">
    <property type="entry name" value="L domain-like"/>
    <property type="match status" value="2"/>
</dbReference>
<accession>A0ABM0JZ46</accession>
<evidence type="ECO:0000256" key="2">
    <source>
        <dbReference type="ARBA" id="ARBA00009634"/>
    </source>
</evidence>
<keyword evidence="15" id="KW-1185">Reference proteome</keyword>